<reference evidence="1" key="1">
    <citation type="submission" date="2022-10" db="EMBL/GenBank/DDBJ databases">
        <authorList>
            <person name="Boutroux M."/>
        </authorList>
    </citation>
    <scope>NUCLEOTIDE SEQUENCE</scope>
    <source>
        <strain evidence="1">51.81</strain>
    </source>
</reference>
<dbReference type="AlphaFoldDB" id="A0A9X4E3Z8"/>
<keyword evidence="3" id="KW-1185">Reference proteome</keyword>
<protein>
    <submittedName>
        <fullName evidence="1">Uncharacterized protein</fullName>
    </submittedName>
</protein>
<sequence>MKFGFGDRVSAYGRCGIVVRRSENGFVDVRFPDDDLTYKYLEEELESDVCGIAAEGAIRAVCSPVFDGRPSDYHCGSWYALYTKMLVSDSLINLNDGSDLCRTFAQEDLELAFQTAMEVLGRE</sequence>
<evidence type="ECO:0000313" key="3">
    <source>
        <dbReference type="Proteomes" id="UP001149607"/>
    </source>
</evidence>
<accession>A0A9X4E3Z8</accession>
<dbReference type="RefSeq" id="WP_274585828.1">
    <property type="nucleotide sequence ID" value="NZ_CP146598.1"/>
</dbReference>
<name>A0A9X4E3Z8_9NEIS</name>
<dbReference type="EMBL" id="CP146598">
    <property type="protein sequence ID" value="WWY03127.1"/>
    <property type="molecule type" value="Genomic_DNA"/>
</dbReference>
<dbReference type="EMBL" id="JAPQFL010000013">
    <property type="protein sequence ID" value="MDD9328784.1"/>
    <property type="molecule type" value="Genomic_DNA"/>
</dbReference>
<evidence type="ECO:0000313" key="1">
    <source>
        <dbReference type="EMBL" id="MDD9328784.1"/>
    </source>
</evidence>
<proteinExistence type="predicted"/>
<dbReference type="Proteomes" id="UP001149607">
    <property type="component" value="Chromosome"/>
</dbReference>
<gene>
    <name evidence="1" type="ORF">ORY91_000053</name>
    <name evidence="2" type="ORF">V9W64_10675</name>
</gene>
<evidence type="ECO:0000313" key="2">
    <source>
        <dbReference type="EMBL" id="WWY03127.1"/>
    </source>
</evidence>
<reference evidence="2" key="2">
    <citation type="submission" date="2024-02" db="EMBL/GenBank/DDBJ databases">
        <title>Neisseria leonii sp. nov.</title>
        <authorList>
            <person name="Boutroux M."/>
            <person name="Favre-Rochex S."/>
            <person name="Gorgette O."/>
            <person name="Touak G."/>
            <person name="Muhle E."/>
            <person name="Chesneau O."/>
            <person name="Clermont D."/>
            <person name="Rahi P."/>
        </authorList>
    </citation>
    <scope>NUCLEOTIDE SEQUENCE</scope>
    <source>
        <strain evidence="2">51.81</strain>
    </source>
</reference>
<organism evidence="1">
    <name type="scientific">Neisseria leonii</name>
    <dbReference type="NCBI Taxonomy" id="2995413"/>
    <lineage>
        <taxon>Bacteria</taxon>
        <taxon>Pseudomonadati</taxon>
        <taxon>Pseudomonadota</taxon>
        <taxon>Betaproteobacteria</taxon>
        <taxon>Neisseriales</taxon>
        <taxon>Neisseriaceae</taxon>
        <taxon>Neisseria</taxon>
    </lineage>
</organism>